<feature type="transmembrane region" description="Helical" evidence="3">
    <location>
        <begin position="817"/>
        <end position="834"/>
    </location>
</feature>
<evidence type="ECO:0000256" key="1">
    <source>
        <dbReference type="ARBA" id="ARBA00022676"/>
    </source>
</evidence>
<dbReference type="InterPro" id="IPR037820">
    <property type="entry name" value="GH94N_NdvB"/>
</dbReference>
<dbReference type="SUPFAM" id="SSF74650">
    <property type="entry name" value="Galactose mutarotase-like"/>
    <property type="match status" value="2"/>
</dbReference>
<dbReference type="CDD" id="cd11756">
    <property type="entry name" value="GH94N_ChvB_NdvB_1_like"/>
    <property type="match status" value="1"/>
</dbReference>
<evidence type="ECO:0000259" key="5">
    <source>
        <dbReference type="Pfam" id="PF10091"/>
    </source>
</evidence>
<dbReference type="Pfam" id="PF11329">
    <property type="entry name" value="DUF3131"/>
    <property type="match status" value="1"/>
</dbReference>
<dbReference type="Gene3D" id="1.50.10.10">
    <property type="match status" value="1"/>
</dbReference>
<dbReference type="InterPro" id="IPR010383">
    <property type="entry name" value="Glyco_hydrolase_94_b-supersand"/>
</dbReference>
<dbReference type="PANTHER" id="PTHR37469">
    <property type="entry name" value="CELLOBIONIC ACID PHOSPHORYLASE-RELATED"/>
    <property type="match status" value="1"/>
</dbReference>
<keyword evidence="9" id="KW-1185">Reference proteome</keyword>
<feature type="transmembrane region" description="Helical" evidence="3">
    <location>
        <begin position="435"/>
        <end position="461"/>
    </location>
</feature>
<keyword evidence="1" id="KW-0328">Glycosyltransferase</keyword>
<dbReference type="PANTHER" id="PTHR37469:SF2">
    <property type="entry name" value="CELLOBIONIC ACID PHOSPHORYLASE"/>
    <property type="match status" value="1"/>
</dbReference>
<reference evidence="8 9" key="1">
    <citation type="submission" date="2020-02" db="EMBL/GenBank/DDBJ databases">
        <title>Aliifodinibius halophilus 2W32, complete genome.</title>
        <authorList>
            <person name="Li Y."/>
            <person name="Wu S."/>
        </authorList>
    </citation>
    <scope>NUCLEOTIDE SEQUENCE [LARGE SCALE GENOMIC DNA]</scope>
    <source>
        <strain evidence="8 9">2W32</strain>
    </source>
</reference>
<dbReference type="InterPro" id="IPR037018">
    <property type="entry name" value="GH65_N"/>
</dbReference>
<dbReference type="InterPro" id="IPR052047">
    <property type="entry name" value="GH94_Enzymes"/>
</dbReference>
<feature type="domain" description="Glycosyl hydrolase 94 supersandwich" evidence="4">
    <location>
        <begin position="1596"/>
        <end position="1865"/>
    </location>
</feature>
<feature type="domain" description="Glycosyl hydrolase 94 catalytic" evidence="7">
    <location>
        <begin position="2392"/>
        <end position="2819"/>
    </location>
</feature>
<dbReference type="Pfam" id="PF10091">
    <property type="entry name" value="Glycoamylase"/>
    <property type="match status" value="1"/>
</dbReference>
<feature type="transmembrane region" description="Helical" evidence="3">
    <location>
        <begin position="406"/>
        <end position="429"/>
    </location>
</feature>
<dbReference type="RefSeq" id="WP_165271100.1">
    <property type="nucleotide sequence ID" value="NZ_JAALLS010000027.1"/>
</dbReference>
<dbReference type="Proteomes" id="UP000479132">
    <property type="component" value="Unassembled WGS sequence"/>
</dbReference>
<evidence type="ECO:0000313" key="8">
    <source>
        <dbReference type="EMBL" id="NGP89889.1"/>
    </source>
</evidence>
<keyword evidence="3" id="KW-0472">Membrane</keyword>
<evidence type="ECO:0000313" key="9">
    <source>
        <dbReference type="Proteomes" id="UP000479132"/>
    </source>
</evidence>
<dbReference type="SUPFAM" id="SSF53448">
    <property type="entry name" value="Nucleotide-diphospho-sugar transferases"/>
    <property type="match status" value="1"/>
</dbReference>
<dbReference type="SUPFAM" id="SSF48208">
    <property type="entry name" value="Six-hairpin glycosidases"/>
    <property type="match status" value="1"/>
</dbReference>
<evidence type="ECO:0000259" key="6">
    <source>
        <dbReference type="Pfam" id="PF11329"/>
    </source>
</evidence>
<dbReference type="EMBL" id="JAALLS010000027">
    <property type="protein sequence ID" value="NGP89889.1"/>
    <property type="molecule type" value="Genomic_DNA"/>
</dbReference>
<dbReference type="SMART" id="SM01068">
    <property type="entry name" value="CBM_X"/>
    <property type="match status" value="2"/>
</dbReference>
<protein>
    <submittedName>
        <fullName evidence="8">DUF3131 domain-containing protein</fullName>
    </submittedName>
</protein>
<name>A0A6M1T706_9BACT</name>
<keyword evidence="3" id="KW-1133">Transmembrane helix</keyword>
<dbReference type="InterPro" id="IPR008928">
    <property type="entry name" value="6-hairpin_glycosidase_sf"/>
</dbReference>
<evidence type="ECO:0000256" key="3">
    <source>
        <dbReference type="SAM" id="Phobius"/>
    </source>
</evidence>
<proteinExistence type="predicted"/>
<dbReference type="InterPro" id="IPR029044">
    <property type="entry name" value="Nucleotide-diphossugar_trans"/>
</dbReference>
<dbReference type="GO" id="GO:0005975">
    <property type="term" value="P:carbohydrate metabolic process"/>
    <property type="evidence" value="ECO:0007669"/>
    <property type="project" value="InterPro"/>
</dbReference>
<keyword evidence="2" id="KW-0808">Transferase</keyword>
<sequence>MATQTPLMYQPELLRKDAKKLAQRQTYSYDEKSVVPIKPQLAEIKEELTEAYRLLATSAKQNKEITPAAEWIIDNFYIIQEQLVQVEHDFPIGFQRNLPHLTTGPNQGKPRVYGLVQNLAMNTDNDVGLDNITQYTDSYQEEITLMIGELWAIPIMMRFALLKQLKKQANRVIKHRNIRSEIQQFIADLTHPDNHTEPGWLLHRITDWLKEEKDEYEERELYIDLIRQLRSVELFTDEIKRWFEYKLSNFGITVDEALRQEAQRQSKIQVSIQNAIGSLRQVSEAQWQDFVAHCSIVDRILQLDPLGVYKDMDVQTKDQYRNTIERLSNRSNYSEKEVAEQVLLLAEQHLNGSGQHETDILDDYTVLKKHVGYYLKGEGYNQLCSQIGYQKSLGERIRERLEHNTLYYIGCVGTVTFLLLGTLTAVTNLTWQSQFLTIVALVIAFFPALELSISAVNRFFAFSVPPRILPKMDFTDKIPDKARTMVVVPTLLHSVEEVREQLEKLEISSLANKGSGLQFVLLSDFTDADEQNQPRDEAILKELERGIARLNRQYSSRYGDKFFVLHRKRKWNPAEDKWMGWERKRGKLEQLNRSLCNPQKEMPFEYVFGDFRESIQKAEVQYVLTLDADTRTPPDSVIELIEVASHPLNRAWYNKDEERITKGYGIIQPRISIPPDEANKSWFSHIFSGNVGIDPYTTAVSDIYQDLMGEAVYTGKGIYDVRAFYRVLDQRFPEDRILSHDLIESTYLRAGLMTNIELFDGYPTNYDSYSKRNHRWTRGDWQIARWMFKTVPTAEEKVENPINLLSRWKIFDNLRRSLNPLFLTLFFISAWFLVPGSAIFWTLAAFGIIAFPIFISFSTDIVNRPKRVKWKLYFEKVRSNLRINTIQSVSTLAILPHQAVIQVDAVCRSLWRLSVSKKNLLEWTTSFQAEKESSSTLKHYFRTMISSVILGIGVLTAAFFIDPVKLWLVSPFALLWIGSPWLAWVSGRPYEKEDEELSEADKDKIHNYARRTWFYFEQFVNDTYFWLPPDNDQEDPPQPTTARTSPTNIGLTLLATQAAHELGYITFDEFLNRIHNTLTSLTELDRYKGHFYNWYEIRLGEVLSPKYISTVDSGNLAAGLIVTKQAVQRLFYKQPLNNKFWDGLEVTISTVQSVVSDMKRQTAGYSEICQNMNQCVDDMLILLDDERPNTVAESIALLQKLKDVACRLCGENLMQLRSSLGDKGVEDFRFWLERPLQQIENYKDELSYFSGISPEELMSSPAESLEQLSSGDDQYPNAIKKLKEWQIKVKDIRNKCQRLVSEMDFTFLYLKKKSLFSIGYNVEKAELDKGTYDLLASEARIASIIAIAKGDIPSEHWFRLGRRLTSRNDKEFLLSWGGTTFEYLMPQLFNRSYSATLLSHTYDRVVEWQREYAQGYDRPWGFSESAYNRLNLDLHYQYRSFGVPGLGLKRGLAEDYVVAPYASALALMIEPKTALQNLEDLEQLGALGMKGYYDAVDFTPSRMEGDEPYKVVKMYMAHHHGMALASFLNVLDDWKIRDDFHAEPMIKGCELLLQERIPKGIPVKEPYPIDVEMEPGEQQQVQDIVEHSDISSLDATPPRVHLLSNGDLHSFVSHAGTGCTRFNNIRLTGWKADTTKDPQGVFVYIRDRESGEYWSAMHQPVKRKPDRYESWFHNSKLQTSRVDEWIETTTEICISPEHPIELRKITLTNYSDQSRSLELTSFAEIVLNEAENHDSHPAFSKLFIQTDYLPEHHAIIAWRRPRSDEESPMYMIHTVAEEESDLSGDSMEFETERSNFIGRGRGRSNPKVIALGQELSGARGNISDPIMSLRRTISLGAGEKRTITFGIGWAASRDEAGELADMFDNPPAVERAFDMANIYNTVEQEHIGISSNLSQYFQRLAAYLIYPSNQFRAPAETRSANTKQQSGLWAYGISGDLPILVFRINETDQLTSLEKMIKGHLFWKQRGLEVDLVIINDHPPSYADELQEGIQQAIEGIHSSYREMDKANIFMIRSDRVPDEDLRLILTVASVVTEGRLPDIEIKPDKTEPRFEGGDGEAEPLYIPVSPLLDSQGPEEKELSEKLQFYNGFGGFTEDGNEYEIHITPSEEEAILQFPPAPWINVIGNATFGFLMTEKGAGYCWSENSRENKLTSWSNDPLLDPASEAFYIRDEQRKEFWSPTPGPTPGQSGYKVSHGFGYSRFEHETHSIKSELVHFVPLEDSVKISLLTLKNNSEENREISIFSYTAWVLGITREASAPHVVQEFSPGQNALFARNPYNNEFAERLAFACMPELSGKQTDTSFSSNREAFIGRNGSLPKARAVSEENRLDSTVNNNCDPCAAFHQRLTLEAGEEVTIVTMLGETANRERAENLITKYSDATQARDALQKVKGYWKSRLGRVQVKTPDNSLNVLMNGWLQYQNIVCRMWARTGFYQAGGAYGFRDQLQDSMAALYVDPQMTRKQILLHATRQFKQGDVQHWWHPPTGRGIRSRITDDRLWLPYVVDHYIKATGDSDILDEQVPYLKARALEDDEHEVYLNPEVITDPGQQESLYQHCIRAIDVTLQMGVHGLPLIGGGDWNDGMNRVGHRGKGESVWLGFFLHTILEQFKGYSNMLGHNDKAGEYRKKAEDLATHLNKEGWDGNWYRRAYYDDGTPLGSSENEECKIDAIAQAWSVISGVAPPEKAEQALSAIEEHLVSNNNKIIRLLTPPFDKTEKDPGYIKGYIPGVRENGGQYTHAAMWAIKAFAQMGYGDKAVSYLHMINPVNHALTKAQVAQYKVEPYAVAADIYGEAPLTGQGGWTWYTGSAGWMYRVALESILGITVNDGMLIIEPVISSYWDSYQLQWTLNDGETVYHIHINNPEGIEKGALKGKVDGESVEFPEGKAKVPLEEDKKEHNVVLQITDSL</sequence>
<feature type="domain" description="Glycoamylase-like" evidence="5">
    <location>
        <begin position="1335"/>
        <end position="1533"/>
    </location>
</feature>
<feature type="transmembrane region" description="Helical" evidence="3">
    <location>
        <begin position="840"/>
        <end position="862"/>
    </location>
</feature>
<keyword evidence="3" id="KW-0812">Transmembrane</keyword>
<dbReference type="InterPro" id="IPR021478">
    <property type="entry name" value="DUF3131"/>
</dbReference>
<organism evidence="8 9">
    <name type="scientific">Fodinibius halophilus</name>
    <dbReference type="NCBI Taxonomy" id="1736908"/>
    <lineage>
        <taxon>Bacteria</taxon>
        <taxon>Pseudomonadati</taxon>
        <taxon>Balneolota</taxon>
        <taxon>Balneolia</taxon>
        <taxon>Balneolales</taxon>
        <taxon>Balneolaceae</taxon>
        <taxon>Fodinibius</taxon>
    </lineage>
</organism>
<evidence type="ECO:0000256" key="2">
    <source>
        <dbReference type="ARBA" id="ARBA00022679"/>
    </source>
</evidence>
<dbReference type="Gene3D" id="1.50.10.140">
    <property type="match status" value="2"/>
</dbReference>
<feature type="domain" description="Glycosyl hydrolase 94 supersandwich" evidence="4">
    <location>
        <begin position="2115"/>
        <end position="2378"/>
    </location>
</feature>
<dbReference type="InterPro" id="IPR037824">
    <property type="entry name" value="GH94N_2_NdvB"/>
</dbReference>
<dbReference type="InterPro" id="IPR033432">
    <property type="entry name" value="GH94_catalytic"/>
</dbReference>
<dbReference type="InterPro" id="IPR011013">
    <property type="entry name" value="Gal_mutarotase_sf_dom"/>
</dbReference>
<feature type="transmembrane region" description="Helical" evidence="3">
    <location>
        <begin position="940"/>
        <end position="961"/>
    </location>
</feature>
<dbReference type="GO" id="GO:0016757">
    <property type="term" value="F:glycosyltransferase activity"/>
    <property type="evidence" value="ECO:0007669"/>
    <property type="project" value="UniProtKB-KW"/>
</dbReference>
<dbReference type="CDD" id="cd11753">
    <property type="entry name" value="GH94N_ChvB_NdvB_2_like"/>
    <property type="match status" value="1"/>
</dbReference>
<feature type="domain" description="DUF3131" evidence="6">
    <location>
        <begin position="1008"/>
        <end position="1091"/>
    </location>
</feature>
<dbReference type="InterPro" id="IPR012341">
    <property type="entry name" value="6hp_glycosidase-like_sf"/>
</dbReference>
<evidence type="ECO:0000259" key="4">
    <source>
        <dbReference type="Pfam" id="PF06165"/>
    </source>
</evidence>
<dbReference type="Pfam" id="PF17167">
    <property type="entry name" value="Glyco_hydro_94"/>
    <property type="match status" value="1"/>
</dbReference>
<dbReference type="Gene3D" id="2.60.420.10">
    <property type="entry name" value="Maltose phosphorylase, domain 3"/>
    <property type="match status" value="1"/>
</dbReference>
<dbReference type="InterPro" id="IPR019282">
    <property type="entry name" value="Glycoamylase-like_cons_dom"/>
</dbReference>
<dbReference type="Pfam" id="PF06165">
    <property type="entry name" value="GH94_b-supersand"/>
    <property type="match status" value="2"/>
</dbReference>
<dbReference type="GO" id="GO:0030246">
    <property type="term" value="F:carbohydrate binding"/>
    <property type="evidence" value="ECO:0007669"/>
    <property type="project" value="InterPro"/>
</dbReference>
<accession>A0A6M1T706</accession>
<evidence type="ECO:0000259" key="7">
    <source>
        <dbReference type="Pfam" id="PF17167"/>
    </source>
</evidence>
<dbReference type="Gene3D" id="2.70.98.40">
    <property type="entry name" value="Glycoside hydrolase, family 65, N-terminal domain"/>
    <property type="match status" value="2"/>
</dbReference>
<comment type="caution">
    <text evidence="8">The sequence shown here is derived from an EMBL/GenBank/DDBJ whole genome shotgun (WGS) entry which is preliminary data.</text>
</comment>
<gene>
    <name evidence="8" type="ORF">G3569_16135</name>
</gene>